<dbReference type="Proteomes" id="UP000272400">
    <property type="component" value="Unassembled WGS sequence"/>
</dbReference>
<dbReference type="SMART" id="SM00382">
    <property type="entry name" value="AAA"/>
    <property type="match status" value="1"/>
</dbReference>
<dbReference type="SUPFAM" id="SSF52540">
    <property type="entry name" value="P-loop containing nucleoside triphosphate hydrolases"/>
    <property type="match status" value="1"/>
</dbReference>
<evidence type="ECO:0000259" key="6">
    <source>
        <dbReference type="PROSITE" id="PS50893"/>
    </source>
</evidence>
<dbReference type="InterPro" id="IPR003439">
    <property type="entry name" value="ABC_transporter-like_ATP-bd"/>
</dbReference>
<keyword evidence="8" id="KW-1185">Reference proteome</keyword>
<dbReference type="RefSeq" id="WP_123661982.1">
    <property type="nucleotide sequence ID" value="NZ_RJKE01000001.1"/>
</dbReference>
<dbReference type="Pfam" id="PF00005">
    <property type="entry name" value="ABC_tran"/>
    <property type="match status" value="1"/>
</dbReference>
<evidence type="ECO:0000256" key="3">
    <source>
        <dbReference type="ARBA" id="ARBA00022741"/>
    </source>
</evidence>
<feature type="domain" description="ABC transporter" evidence="6">
    <location>
        <begin position="7"/>
        <end position="237"/>
    </location>
</feature>
<keyword evidence="4 7" id="KW-0067">ATP-binding</keyword>
<keyword evidence="2" id="KW-0813">Transport</keyword>
<comment type="caution">
    <text evidence="7">The sequence shown here is derived from an EMBL/GenBank/DDBJ whole genome shotgun (WGS) entry which is preliminary data.</text>
</comment>
<proteinExistence type="predicted"/>
<dbReference type="InterPro" id="IPR003593">
    <property type="entry name" value="AAA+_ATPase"/>
</dbReference>
<dbReference type="OrthoDB" id="3452254at2"/>
<evidence type="ECO:0000256" key="5">
    <source>
        <dbReference type="ARBA" id="ARBA00023251"/>
    </source>
</evidence>
<dbReference type="PANTHER" id="PTHR42711:SF19">
    <property type="entry name" value="DOXORUBICIN RESISTANCE ATP-BINDING PROTEIN DRRA"/>
    <property type="match status" value="1"/>
</dbReference>
<dbReference type="AlphaFoldDB" id="A0A3N1CNX2"/>
<dbReference type="GO" id="GO:0005886">
    <property type="term" value="C:plasma membrane"/>
    <property type="evidence" value="ECO:0007669"/>
    <property type="project" value="UniProtKB-SubCell"/>
</dbReference>
<reference evidence="7 8" key="1">
    <citation type="submission" date="2018-11" db="EMBL/GenBank/DDBJ databases">
        <title>Sequencing the genomes of 1000 actinobacteria strains.</title>
        <authorList>
            <person name="Klenk H.-P."/>
        </authorList>
    </citation>
    <scope>NUCLEOTIDE SEQUENCE [LARGE SCALE GENOMIC DNA]</scope>
    <source>
        <strain evidence="7 8">DSM 44254</strain>
    </source>
</reference>
<sequence>MTDSAAISAIGLRKALGGKTVLDGVDLHAAEGSVLALLGANGAGKTTAVRILSTLLRPDAGTARIAGHDLATAPEAVRAAIGLTGQFAALDGLLTAEENLFLMADLHHLPKREGRRRAAHLLERFELTGRARETAATFSGGLRRRLDLAMTLVGEPRVIFLDEPTTGLDPRSRHTLWDIIRDLVADGVTILLTTQYLDEADRLADRVAVLDGGRIVAEGTPAELKRRIPGGHVLLRLPDERALASAGALFPASVPDSDALTLRVPGDGDIAMLRAVIDALNGASLEPDSLTVHTPDLDDVFFALTGNATLETSR</sequence>
<dbReference type="Gene3D" id="3.40.50.300">
    <property type="entry name" value="P-loop containing nucleotide triphosphate hydrolases"/>
    <property type="match status" value="1"/>
</dbReference>
<dbReference type="EMBL" id="RJKE01000001">
    <property type="protein sequence ID" value="ROO83029.1"/>
    <property type="molecule type" value="Genomic_DNA"/>
</dbReference>
<name>A0A3N1CNX2_9ACTN</name>
<dbReference type="GO" id="GO:0046677">
    <property type="term" value="P:response to antibiotic"/>
    <property type="evidence" value="ECO:0007669"/>
    <property type="project" value="UniProtKB-KW"/>
</dbReference>
<dbReference type="GO" id="GO:0005524">
    <property type="term" value="F:ATP binding"/>
    <property type="evidence" value="ECO:0007669"/>
    <property type="project" value="UniProtKB-KW"/>
</dbReference>
<evidence type="ECO:0000313" key="7">
    <source>
        <dbReference type="EMBL" id="ROO83029.1"/>
    </source>
</evidence>
<keyword evidence="3" id="KW-0547">Nucleotide-binding</keyword>
<accession>A0A3N1CNX2</accession>
<dbReference type="PROSITE" id="PS50893">
    <property type="entry name" value="ABC_TRANSPORTER_2"/>
    <property type="match status" value="1"/>
</dbReference>
<dbReference type="GO" id="GO:0016887">
    <property type="term" value="F:ATP hydrolysis activity"/>
    <property type="evidence" value="ECO:0007669"/>
    <property type="project" value="InterPro"/>
</dbReference>
<dbReference type="PANTHER" id="PTHR42711">
    <property type="entry name" value="ABC TRANSPORTER ATP-BINDING PROTEIN"/>
    <property type="match status" value="1"/>
</dbReference>
<dbReference type="InterPro" id="IPR050763">
    <property type="entry name" value="ABC_transporter_ATP-binding"/>
</dbReference>
<evidence type="ECO:0000256" key="2">
    <source>
        <dbReference type="ARBA" id="ARBA00022448"/>
    </source>
</evidence>
<evidence type="ECO:0000313" key="8">
    <source>
        <dbReference type="Proteomes" id="UP000272400"/>
    </source>
</evidence>
<evidence type="ECO:0000256" key="1">
    <source>
        <dbReference type="ARBA" id="ARBA00004202"/>
    </source>
</evidence>
<dbReference type="InterPro" id="IPR027417">
    <property type="entry name" value="P-loop_NTPase"/>
</dbReference>
<gene>
    <name evidence="7" type="ORF">EDD29_0517</name>
</gene>
<keyword evidence="5" id="KW-0046">Antibiotic resistance</keyword>
<organism evidence="7 8">
    <name type="scientific">Actinocorallia herbida</name>
    <dbReference type="NCBI Taxonomy" id="58109"/>
    <lineage>
        <taxon>Bacteria</taxon>
        <taxon>Bacillati</taxon>
        <taxon>Actinomycetota</taxon>
        <taxon>Actinomycetes</taxon>
        <taxon>Streptosporangiales</taxon>
        <taxon>Thermomonosporaceae</taxon>
        <taxon>Actinocorallia</taxon>
    </lineage>
</organism>
<protein>
    <submittedName>
        <fullName evidence="7">ABC-2 type transport system ATP-binding protein</fullName>
    </submittedName>
</protein>
<evidence type="ECO:0000256" key="4">
    <source>
        <dbReference type="ARBA" id="ARBA00022840"/>
    </source>
</evidence>
<comment type="subcellular location">
    <subcellularLocation>
        <location evidence="1">Cell membrane</location>
        <topology evidence="1">Peripheral membrane protein</topology>
    </subcellularLocation>
</comment>